<keyword evidence="2 5" id="KW-0812">Transmembrane</keyword>
<dbReference type="EMBL" id="CATQJL010000223">
    <property type="protein sequence ID" value="CAJ0597031.1"/>
    <property type="molecule type" value="Genomic_DNA"/>
</dbReference>
<feature type="transmembrane region" description="Helical" evidence="5">
    <location>
        <begin position="243"/>
        <end position="261"/>
    </location>
</feature>
<evidence type="ECO:0000256" key="4">
    <source>
        <dbReference type="ARBA" id="ARBA00023136"/>
    </source>
</evidence>
<evidence type="ECO:0000313" key="8">
    <source>
        <dbReference type="Proteomes" id="UP001176961"/>
    </source>
</evidence>
<feature type="transmembrane region" description="Helical" evidence="5">
    <location>
        <begin position="308"/>
        <end position="335"/>
    </location>
</feature>
<dbReference type="InterPro" id="IPR000832">
    <property type="entry name" value="GPCR_2_secretin-like"/>
</dbReference>
<comment type="caution">
    <text evidence="7">The sequence shown here is derived from an EMBL/GenBank/DDBJ whole genome shotgun (WGS) entry which is preliminary data.</text>
</comment>
<dbReference type="Gene3D" id="1.20.1070.10">
    <property type="entry name" value="Rhodopsin 7-helix transmembrane proteins"/>
    <property type="match status" value="1"/>
</dbReference>
<keyword evidence="3 5" id="KW-1133">Transmembrane helix</keyword>
<dbReference type="InterPro" id="IPR017983">
    <property type="entry name" value="GPCR_2_secretin-like_CS"/>
</dbReference>
<gene>
    <name evidence="7" type="ORF">CYNAS_LOCUS9014</name>
</gene>
<reference evidence="7" key="1">
    <citation type="submission" date="2023-07" db="EMBL/GenBank/DDBJ databases">
        <authorList>
            <consortium name="CYATHOMIX"/>
        </authorList>
    </citation>
    <scope>NUCLEOTIDE SEQUENCE</scope>
    <source>
        <strain evidence="7">N/A</strain>
    </source>
</reference>
<dbReference type="Pfam" id="PF00002">
    <property type="entry name" value="7tm_2"/>
    <property type="match status" value="1"/>
</dbReference>
<feature type="transmembrane region" description="Helical" evidence="5">
    <location>
        <begin position="93"/>
        <end position="114"/>
    </location>
</feature>
<dbReference type="InterPro" id="IPR017981">
    <property type="entry name" value="GPCR_2-like_7TM"/>
</dbReference>
<dbReference type="PANTHER" id="PTHR45620:SF17">
    <property type="entry name" value="PDF RECEPTOR"/>
    <property type="match status" value="1"/>
</dbReference>
<dbReference type="GO" id="GO:0008528">
    <property type="term" value="F:G protein-coupled peptide receptor activity"/>
    <property type="evidence" value="ECO:0007669"/>
    <property type="project" value="TreeGrafter"/>
</dbReference>
<proteinExistence type="predicted"/>
<comment type="subcellular location">
    <subcellularLocation>
        <location evidence="1">Membrane</location>
        <topology evidence="1">Multi-pass membrane protein</topology>
    </subcellularLocation>
</comment>
<evidence type="ECO:0000256" key="5">
    <source>
        <dbReference type="SAM" id="Phobius"/>
    </source>
</evidence>
<dbReference type="PROSITE" id="PS50261">
    <property type="entry name" value="G_PROTEIN_RECEP_F2_4"/>
    <property type="match status" value="1"/>
</dbReference>
<organism evidence="7 8">
    <name type="scientific">Cylicocyclus nassatus</name>
    <name type="common">Nematode worm</name>
    <dbReference type="NCBI Taxonomy" id="53992"/>
    <lineage>
        <taxon>Eukaryota</taxon>
        <taxon>Metazoa</taxon>
        <taxon>Ecdysozoa</taxon>
        <taxon>Nematoda</taxon>
        <taxon>Chromadorea</taxon>
        <taxon>Rhabditida</taxon>
        <taxon>Rhabditina</taxon>
        <taxon>Rhabditomorpha</taxon>
        <taxon>Strongyloidea</taxon>
        <taxon>Strongylidae</taxon>
        <taxon>Cylicocyclus</taxon>
    </lineage>
</organism>
<dbReference type="PRINTS" id="PR00249">
    <property type="entry name" value="GPCRSECRETIN"/>
</dbReference>
<dbReference type="GO" id="GO:0005886">
    <property type="term" value="C:plasma membrane"/>
    <property type="evidence" value="ECO:0007669"/>
    <property type="project" value="TreeGrafter"/>
</dbReference>
<name>A0AA36GRK5_CYLNA</name>
<evidence type="ECO:0000256" key="2">
    <source>
        <dbReference type="ARBA" id="ARBA00022692"/>
    </source>
</evidence>
<protein>
    <recommendedName>
        <fullName evidence="6">G-protein coupled receptors family 2 profile 2 domain-containing protein</fullName>
    </recommendedName>
</protein>
<dbReference type="InterPro" id="IPR050332">
    <property type="entry name" value="GPCR_2"/>
</dbReference>
<accession>A0AA36GRK5</accession>
<dbReference type="PROSITE" id="PS00650">
    <property type="entry name" value="G_PROTEIN_RECEP_F2_2"/>
    <property type="match status" value="1"/>
</dbReference>
<evidence type="ECO:0000256" key="3">
    <source>
        <dbReference type="ARBA" id="ARBA00022989"/>
    </source>
</evidence>
<dbReference type="Proteomes" id="UP001176961">
    <property type="component" value="Unassembled WGS sequence"/>
</dbReference>
<dbReference type="GO" id="GO:0007166">
    <property type="term" value="P:cell surface receptor signaling pathway"/>
    <property type="evidence" value="ECO:0007669"/>
    <property type="project" value="InterPro"/>
</dbReference>
<evidence type="ECO:0000256" key="1">
    <source>
        <dbReference type="ARBA" id="ARBA00004141"/>
    </source>
</evidence>
<dbReference type="GO" id="GO:0007188">
    <property type="term" value="P:adenylate cyclase-modulating G protein-coupled receptor signaling pathway"/>
    <property type="evidence" value="ECO:0007669"/>
    <property type="project" value="TreeGrafter"/>
</dbReference>
<dbReference type="AlphaFoldDB" id="A0AA36GRK5"/>
<dbReference type="PANTHER" id="PTHR45620">
    <property type="entry name" value="PDF RECEPTOR-LIKE PROTEIN-RELATED"/>
    <property type="match status" value="1"/>
</dbReference>
<feature type="transmembrane region" description="Helical" evidence="5">
    <location>
        <begin position="282"/>
        <end position="302"/>
    </location>
</feature>
<keyword evidence="4 5" id="KW-0472">Membrane</keyword>
<keyword evidence="8" id="KW-1185">Reference proteome</keyword>
<evidence type="ECO:0000313" key="7">
    <source>
        <dbReference type="EMBL" id="CAJ0597031.1"/>
    </source>
</evidence>
<feature type="domain" description="G-protein coupled receptors family 2 profile 2" evidence="6">
    <location>
        <begin position="201"/>
        <end position="337"/>
    </location>
</feature>
<sequence length="418" mass="48414">MAHRVWLLREADSSWFAHTGGRDRSPEDPAPLPSPAGTLNLTFRYKDTLIRADEEANYRSKIILVNLGLITVKRGSSIRIDNYSRRLKLQRQLVANLLCIYIKHTVEILIPLYIEDITLQKVYALNPRQDHLGIKSTHKLRFTPLVNTHFFRETYYLFQDFFPAVIFYYPLIHRVHVNNRGLVHVYADCIIGIHGGVSYDGIPGVHTLIWLLVVLIKKDFKVERCLGSYYLEPEFWILDGPRMAELVVNLFFICNVIRVLWSKVRESHSTSELEKMKKSVKAALMLIPLLGIPNIMQTIPFAPTRDNITIFAIWTYLASFTYMYQGLMITIIYCFTNKEVNMVLKTFYDRYRLQHTSQHELRRGSPCRMSNATSFQCGDEIVNNNGYEAVSERTPLKTQCDCTEEIRTTPMINGQHVA</sequence>
<evidence type="ECO:0000259" key="6">
    <source>
        <dbReference type="PROSITE" id="PS50261"/>
    </source>
</evidence>